<evidence type="ECO:0000313" key="2">
    <source>
        <dbReference type="Proteomes" id="UP000599578"/>
    </source>
</evidence>
<gene>
    <name evidence="1" type="ORF">GCM10011348_27850</name>
</gene>
<dbReference type="RefSeq" id="WP_188861211.1">
    <property type="nucleotide sequence ID" value="NZ_BMLT01000006.1"/>
</dbReference>
<sequence>MVNVVTIAAAAILGALGLAFGIGASAEVSNILAAHQLRKVYRIGQKVRVDDTEGDILELTSTAVILDTDEGRTLVPARRFAESVSVLKRRTDGDD</sequence>
<name>A0A918DVB6_9GAMM</name>
<comment type="caution">
    <text evidence="1">The sequence shown here is derived from an EMBL/GenBank/DDBJ whole genome shotgun (WGS) entry which is preliminary data.</text>
</comment>
<proteinExistence type="predicted"/>
<protein>
    <submittedName>
        <fullName evidence="1">Uncharacterized protein</fullName>
    </submittedName>
</protein>
<reference evidence="1 2" key="1">
    <citation type="journal article" date="2014" name="Int. J. Syst. Evol. Microbiol.">
        <title>Complete genome sequence of Corynebacterium casei LMG S-19264T (=DSM 44701T), isolated from a smear-ripened cheese.</title>
        <authorList>
            <consortium name="US DOE Joint Genome Institute (JGI-PGF)"/>
            <person name="Walter F."/>
            <person name="Albersmeier A."/>
            <person name="Kalinowski J."/>
            <person name="Ruckert C."/>
        </authorList>
    </citation>
    <scope>NUCLEOTIDE SEQUENCE [LARGE SCALE GENOMIC DNA]</scope>
    <source>
        <strain evidence="1 2">CGMCC 1.7286</strain>
    </source>
</reference>
<dbReference type="Proteomes" id="UP000599578">
    <property type="component" value="Unassembled WGS sequence"/>
</dbReference>
<organism evidence="1 2">
    <name type="scientific">Marinobacterium nitratireducens</name>
    <dbReference type="NCBI Taxonomy" id="518897"/>
    <lineage>
        <taxon>Bacteria</taxon>
        <taxon>Pseudomonadati</taxon>
        <taxon>Pseudomonadota</taxon>
        <taxon>Gammaproteobacteria</taxon>
        <taxon>Oceanospirillales</taxon>
        <taxon>Oceanospirillaceae</taxon>
        <taxon>Marinobacterium</taxon>
    </lineage>
</organism>
<dbReference type="AlphaFoldDB" id="A0A918DVB6"/>
<accession>A0A918DVB6</accession>
<evidence type="ECO:0000313" key="1">
    <source>
        <dbReference type="EMBL" id="GGO83625.1"/>
    </source>
</evidence>
<keyword evidence="2" id="KW-1185">Reference proteome</keyword>
<dbReference type="EMBL" id="BMLT01000006">
    <property type="protein sequence ID" value="GGO83625.1"/>
    <property type="molecule type" value="Genomic_DNA"/>
</dbReference>